<dbReference type="EMBL" id="RBWE01000001">
    <property type="protein sequence ID" value="RKO65624.1"/>
    <property type="molecule type" value="Genomic_DNA"/>
</dbReference>
<accession>A0A494WYL0</accession>
<protein>
    <submittedName>
        <fullName evidence="6">CMP deaminase</fullName>
    </submittedName>
</protein>
<dbReference type="Pfam" id="PF00383">
    <property type="entry name" value="dCMP_cyt_deam_1"/>
    <property type="match status" value="1"/>
</dbReference>
<dbReference type="InterPro" id="IPR016193">
    <property type="entry name" value="Cytidine_deaminase-like"/>
</dbReference>
<dbReference type="PANTHER" id="PTHR11086:SF18">
    <property type="entry name" value="DEOXYCYTIDYLATE DEAMINASE"/>
    <property type="match status" value="1"/>
</dbReference>
<evidence type="ECO:0000256" key="4">
    <source>
        <dbReference type="PIRSR" id="PIRSR006019-2"/>
    </source>
</evidence>
<dbReference type="PANTHER" id="PTHR11086">
    <property type="entry name" value="DEOXYCYTIDYLATE DEAMINASE-RELATED"/>
    <property type="match status" value="1"/>
</dbReference>
<dbReference type="GO" id="GO:0004132">
    <property type="term" value="F:dCMP deaminase activity"/>
    <property type="evidence" value="ECO:0007669"/>
    <property type="project" value="InterPro"/>
</dbReference>
<feature type="binding site" evidence="4">
    <location>
        <position position="106"/>
    </location>
    <ligand>
        <name>Zn(2+)</name>
        <dbReference type="ChEBI" id="CHEBI:29105"/>
        <note>catalytic</note>
    </ligand>
</feature>
<feature type="domain" description="CMP/dCMP-type deaminase" evidence="5">
    <location>
        <begin position="6"/>
        <end position="142"/>
    </location>
</feature>
<evidence type="ECO:0000313" key="7">
    <source>
        <dbReference type="Proteomes" id="UP000271256"/>
    </source>
</evidence>
<name>A0A494WYL0_9FIRM</name>
<comment type="cofactor">
    <cofactor evidence="1 4">
        <name>Zn(2+)</name>
        <dbReference type="ChEBI" id="CHEBI:29105"/>
    </cofactor>
</comment>
<sequence>MVKRPSFDEIYMEVVDVIARRSTCLRKKVGAVIVVDRRIISHGYNGVVSGAEHCIDTGQCLKDLAGREDYKPCVHAEQNAICLCAKRGLAVGGGTMYVNADICLTCAKLIVSCALSRVVVRRDYRGTDEGIEFLRRHGVQVELWEKP</sequence>
<dbReference type="InterPro" id="IPR002125">
    <property type="entry name" value="CMP_dCMP_dom"/>
</dbReference>
<dbReference type="PROSITE" id="PS51747">
    <property type="entry name" value="CYT_DCMP_DEAMINASES_2"/>
    <property type="match status" value="1"/>
</dbReference>
<dbReference type="SUPFAM" id="SSF53927">
    <property type="entry name" value="Cytidine deaminase-like"/>
    <property type="match status" value="1"/>
</dbReference>
<gene>
    <name evidence="6" type="ORF">D7024_00675</name>
</gene>
<keyword evidence="4" id="KW-0862">Zinc</keyword>
<feature type="binding site" evidence="4">
    <location>
        <position position="75"/>
    </location>
    <ligand>
        <name>Zn(2+)</name>
        <dbReference type="ChEBI" id="CHEBI:29105"/>
        <note>catalytic</note>
    </ligand>
</feature>
<dbReference type="GO" id="GO:0006220">
    <property type="term" value="P:pyrimidine nucleotide metabolic process"/>
    <property type="evidence" value="ECO:0007669"/>
    <property type="project" value="InterPro"/>
</dbReference>
<dbReference type="RefSeq" id="WP_121450100.1">
    <property type="nucleotide sequence ID" value="NZ_RBWE01000001.1"/>
</dbReference>
<reference evidence="6 7" key="1">
    <citation type="submission" date="2018-10" db="EMBL/GenBank/DDBJ databases">
        <authorList>
            <person name="Grouzdev D.S."/>
            <person name="Krutkina M.S."/>
            <person name="Tourova T.P."/>
            <person name="Nazina T.N."/>
        </authorList>
    </citation>
    <scope>NUCLEOTIDE SEQUENCE [LARGE SCALE GENOMIC DNA]</scope>
    <source>
        <strain evidence="6 7">435</strain>
    </source>
</reference>
<dbReference type="InterPro" id="IPR035105">
    <property type="entry name" value="Deoxycytidylate_deaminase_dom"/>
</dbReference>
<evidence type="ECO:0000313" key="6">
    <source>
        <dbReference type="EMBL" id="RKO65624.1"/>
    </source>
</evidence>
<dbReference type="GO" id="GO:0005737">
    <property type="term" value="C:cytoplasm"/>
    <property type="evidence" value="ECO:0007669"/>
    <property type="project" value="TreeGrafter"/>
</dbReference>
<dbReference type="InterPro" id="IPR016473">
    <property type="entry name" value="dCMP_deaminase"/>
</dbReference>
<dbReference type="GO" id="GO:0008270">
    <property type="term" value="F:zinc ion binding"/>
    <property type="evidence" value="ECO:0007669"/>
    <property type="project" value="InterPro"/>
</dbReference>
<dbReference type="InterPro" id="IPR015517">
    <property type="entry name" value="dCMP_deaminase-rel"/>
</dbReference>
<feature type="binding site" evidence="4">
    <location>
        <position position="103"/>
    </location>
    <ligand>
        <name>Zn(2+)</name>
        <dbReference type="ChEBI" id="CHEBI:29105"/>
        <note>catalytic</note>
    </ligand>
</feature>
<keyword evidence="7" id="KW-1185">Reference proteome</keyword>
<feature type="active site" description="Proton donor" evidence="3">
    <location>
        <position position="77"/>
    </location>
</feature>
<evidence type="ECO:0000256" key="3">
    <source>
        <dbReference type="PIRSR" id="PIRSR006019-1"/>
    </source>
</evidence>
<evidence type="ECO:0000256" key="1">
    <source>
        <dbReference type="ARBA" id="ARBA00001947"/>
    </source>
</evidence>
<keyword evidence="4" id="KW-0479">Metal-binding</keyword>
<dbReference type="AlphaFoldDB" id="A0A494WYL0"/>
<dbReference type="OrthoDB" id="9788517at2"/>
<proteinExistence type="predicted"/>
<organism evidence="6 7">
    <name type="scientific">Desulfofundulus salinus</name>
    <dbReference type="NCBI Taxonomy" id="2419843"/>
    <lineage>
        <taxon>Bacteria</taxon>
        <taxon>Bacillati</taxon>
        <taxon>Bacillota</taxon>
        <taxon>Clostridia</taxon>
        <taxon>Eubacteriales</taxon>
        <taxon>Peptococcaceae</taxon>
        <taxon>Desulfofundulus</taxon>
    </lineage>
</organism>
<evidence type="ECO:0000256" key="2">
    <source>
        <dbReference type="ARBA" id="ARBA00022801"/>
    </source>
</evidence>
<dbReference type="Gene3D" id="3.40.140.10">
    <property type="entry name" value="Cytidine Deaminase, domain 2"/>
    <property type="match status" value="1"/>
</dbReference>
<dbReference type="Proteomes" id="UP000271256">
    <property type="component" value="Unassembled WGS sequence"/>
</dbReference>
<comment type="caution">
    <text evidence="6">The sequence shown here is derived from an EMBL/GenBank/DDBJ whole genome shotgun (WGS) entry which is preliminary data.</text>
</comment>
<keyword evidence="2" id="KW-0378">Hydrolase</keyword>
<dbReference type="PIRSF" id="PIRSF006019">
    <property type="entry name" value="dCMP_deaminase"/>
    <property type="match status" value="1"/>
</dbReference>
<evidence type="ECO:0000259" key="5">
    <source>
        <dbReference type="PROSITE" id="PS51747"/>
    </source>
</evidence>
<dbReference type="CDD" id="cd01286">
    <property type="entry name" value="deoxycytidylate_deaminase"/>
    <property type="match status" value="1"/>
</dbReference>